<dbReference type="AlphaFoldDB" id="Q606V5"/>
<feature type="compositionally biased region" description="Polar residues" evidence="1">
    <location>
        <begin position="39"/>
        <end position="50"/>
    </location>
</feature>
<accession>Q606V5</accession>
<sequence>MDEADSEHQVDSDRHHAFEPGRGMVAQGFRATFTDRMMPTSSSRVNSSPYSCLRDGRR</sequence>
<evidence type="ECO:0000256" key="1">
    <source>
        <dbReference type="SAM" id="MobiDB-lite"/>
    </source>
</evidence>
<proteinExistence type="predicted"/>
<reference evidence="2 3" key="1">
    <citation type="journal article" date="2004" name="PLoS Biol.">
        <title>Genomic insights into methanotrophy: the complete genome sequence of Methylococcus capsulatus (Bath).</title>
        <authorList>
            <person name="Ward N.L."/>
            <person name="Larsen O."/>
            <person name="Sakwa J."/>
            <person name="Bruseth L."/>
            <person name="Khouri H.M."/>
            <person name="Durkin A.S."/>
            <person name="Dimitrov G."/>
            <person name="Jiang L."/>
            <person name="Scanlan D."/>
            <person name="Kang K.H."/>
            <person name="Lewis M.R."/>
            <person name="Nelson K.E."/>
            <person name="Methe B.A."/>
            <person name="Wu M."/>
            <person name="Heidelberg J.F."/>
            <person name="Paulsen I.T."/>
            <person name="Fouts D.E."/>
            <person name="Ravel J."/>
            <person name="Tettelin H."/>
            <person name="Ren Q."/>
            <person name="Read T.D."/>
            <person name="DeBoy R.T."/>
            <person name="Seshadri R."/>
            <person name="Salzberg S.L."/>
            <person name="Jensen H.B."/>
            <person name="Birkeland N.K."/>
            <person name="Nelson W.C."/>
            <person name="Dodson R.J."/>
            <person name="Grindhaug S.H."/>
            <person name="Holt I.E."/>
            <person name="Eidhammer I."/>
            <person name="Jonasen I."/>
            <person name="Vanaken S."/>
            <person name="Utterback T.R."/>
            <person name="Feldblyum T.V."/>
            <person name="Fraser C.M."/>
            <person name="Lillehaug J.R."/>
            <person name="Eisen J.A."/>
        </authorList>
    </citation>
    <scope>NUCLEOTIDE SEQUENCE [LARGE SCALE GENOMIC DNA]</scope>
    <source>
        <strain evidence="3">ATCC 33009 / NCIMB 11132 / Bath</strain>
    </source>
</reference>
<protein>
    <submittedName>
        <fullName evidence="2">Uncharacterized protein</fullName>
    </submittedName>
</protein>
<organism evidence="2 3">
    <name type="scientific">Methylococcus capsulatus (strain ATCC 33009 / NCIMB 11132 / Bath)</name>
    <dbReference type="NCBI Taxonomy" id="243233"/>
    <lineage>
        <taxon>Bacteria</taxon>
        <taxon>Pseudomonadati</taxon>
        <taxon>Pseudomonadota</taxon>
        <taxon>Gammaproteobacteria</taxon>
        <taxon>Methylococcales</taxon>
        <taxon>Methylococcaceae</taxon>
        <taxon>Methylococcus</taxon>
    </lineage>
</organism>
<feature type="region of interest" description="Disordered" evidence="1">
    <location>
        <begin position="1"/>
        <end position="23"/>
    </location>
</feature>
<dbReference type="KEGG" id="mca:MCA1908"/>
<dbReference type="HOGENOM" id="CLU_2974238_0_0_6"/>
<dbReference type="EMBL" id="AE017282">
    <property type="protein sequence ID" value="AAU92116.1"/>
    <property type="molecule type" value="Genomic_DNA"/>
</dbReference>
<name>Q606V5_METCA</name>
<evidence type="ECO:0000313" key="2">
    <source>
        <dbReference type="EMBL" id="AAU92116.1"/>
    </source>
</evidence>
<feature type="compositionally biased region" description="Basic and acidic residues" evidence="1">
    <location>
        <begin position="1"/>
        <end position="19"/>
    </location>
</feature>
<dbReference type="Proteomes" id="UP000006821">
    <property type="component" value="Chromosome"/>
</dbReference>
<gene>
    <name evidence="2" type="ordered locus">MCA1908</name>
</gene>
<evidence type="ECO:0000313" key="3">
    <source>
        <dbReference type="Proteomes" id="UP000006821"/>
    </source>
</evidence>
<feature type="region of interest" description="Disordered" evidence="1">
    <location>
        <begin position="35"/>
        <end position="58"/>
    </location>
</feature>